<proteinExistence type="predicted"/>
<dbReference type="AlphaFoldDB" id="A0A495XZW4"/>
<evidence type="ECO:0000259" key="1">
    <source>
        <dbReference type="Pfam" id="PF01323"/>
    </source>
</evidence>
<dbReference type="CDD" id="cd03024">
    <property type="entry name" value="DsbA_FrnE"/>
    <property type="match status" value="1"/>
</dbReference>
<evidence type="ECO:0000313" key="2">
    <source>
        <dbReference type="EMBL" id="MBB2988043.1"/>
    </source>
</evidence>
<dbReference type="Proteomes" id="UP000278440">
    <property type="component" value="Unassembled WGS sequence"/>
</dbReference>
<evidence type="ECO:0000313" key="3">
    <source>
        <dbReference type="EMBL" id="RKT80150.1"/>
    </source>
</evidence>
<comment type="caution">
    <text evidence="3">The sequence shown here is derived from an EMBL/GenBank/DDBJ whole genome shotgun (WGS) entry which is preliminary data.</text>
</comment>
<dbReference type="OrthoDB" id="9799122at2"/>
<evidence type="ECO:0000313" key="4">
    <source>
        <dbReference type="Proteomes" id="UP000278440"/>
    </source>
</evidence>
<dbReference type="SUPFAM" id="SSF52833">
    <property type="entry name" value="Thioredoxin-like"/>
    <property type="match status" value="1"/>
</dbReference>
<sequence length="237" mass="25631">MRLDIWTDIVCPFCYLGRARLEEAVAGFEHRDEVELVWHSFELDRDAPAVSEQTVVDLVAQKYGASREQMVAQHESLAAQMRELGLPVDFDRARHGNTFDAHRVVHLATEHGLGGEMHARLLRAYFAEGLAIGDREVLADLAAEVGLDRDEVVQALAGHDYGNHVRSDEATAKMIGITGVPFVVLDRKYGVSGAQPTQVFADALATAWEHRHEVAEPVATGCGGGCGPDGCAGACAS</sequence>
<name>A0A495XZW4_9MICO</name>
<dbReference type="PANTHER" id="PTHR13887:SF41">
    <property type="entry name" value="THIOREDOXIN SUPERFAMILY PROTEIN"/>
    <property type="match status" value="1"/>
</dbReference>
<dbReference type="Gene3D" id="3.40.30.10">
    <property type="entry name" value="Glutaredoxin"/>
    <property type="match status" value="1"/>
</dbReference>
<dbReference type="Proteomes" id="UP000590811">
    <property type="component" value="Unassembled WGS sequence"/>
</dbReference>
<dbReference type="GO" id="GO:0016491">
    <property type="term" value="F:oxidoreductase activity"/>
    <property type="evidence" value="ECO:0007669"/>
    <property type="project" value="InterPro"/>
</dbReference>
<dbReference type="RefSeq" id="WP_121034913.1">
    <property type="nucleotide sequence ID" value="NZ_JACHVT010000007.1"/>
</dbReference>
<gene>
    <name evidence="3" type="ORF">DFJ68_3629</name>
    <name evidence="2" type="ORF">FHW14_003232</name>
</gene>
<organism evidence="3 4">
    <name type="scientific">Terracoccus luteus</name>
    <dbReference type="NCBI Taxonomy" id="53356"/>
    <lineage>
        <taxon>Bacteria</taxon>
        <taxon>Bacillati</taxon>
        <taxon>Actinomycetota</taxon>
        <taxon>Actinomycetes</taxon>
        <taxon>Micrococcales</taxon>
        <taxon>Intrasporangiaceae</taxon>
        <taxon>Terracoccus</taxon>
    </lineage>
</organism>
<keyword evidence="3" id="KW-0413">Isomerase</keyword>
<keyword evidence="4" id="KW-1185">Reference proteome</keyword>
<feature type="domain" description="DSBA-like thioredoxin" evidence="1">
    <location>
        <begin position="3"/>
        <end position="205"/>
    </location>
</feature>
<reference evidence="2 5" key="2">
    <citation type="submission" date="2020-08" db="EMBL/GenBank/DDBJ databases">
        <title>Genomic Encyclopedia of Type Strains, Phase IV (KMG-V): Genome sequencing to study the core and pangenomes of soil and plant-associated prokaryotes.</title>
        <authorList>
            <person name="Whitman W."/>
        </authorList>
    </citation>
    <scope>NUCLEOTIDE SEQUENCE [LARGE SCALE GENOMIC DNA]</scope>
    <source>
        <strain evidence="2 5">B3ACCR2</strain>
    </source>
</reference>
<dbReference type="PANTHER" id="PTHR13887">
    <property type="entry name" value="GLUTATHIONE S-TRANSFERASE KAPPA"/>
    <property type="match status" value="1"/>
</dbReference>
<accession>A0A495XZW4</accession>
<dbReference type="EMBL" id="JACHVT010000007">
    <property type="protein sequence ID" value="MBB2988043.1"/>
    <property type="molecule type" value="Genomic_DNA"/>
</dbReference>
<evidence type="ECO:0000313" key="5">
    <source>
        <dbReference type="Proteomes" id="UP000590811"/>
    </source>
</evidence>
<dbReference type="Pfam" id="PF01323">
    <property type="entry name" value="DSBA"/>
    <property type="match status" value="1"/>
</dbReference>
<dbReference type="GO" id="GO:0016853">
    <property type="term" value="F:isomerase activity"/>
    <property type="evidence" value="ECO:0007669"/>
    <property type="project" value="UniProtKB-KW"/>
</dbReference>
<dbReference type="EMBL" id="RBXT01000001">
    <property type="protein sequence ID" value="RKT80150.1"/>
    <property type="molecule type" value="Genomic_DNA"/>
</dbReference>
<dbReference type="InterPro" id="IPR036249">
    <property type="entry name" value="Thioredoxin-like_sf"/>
</dbReference>
<protein>
    <submittedName>
        <fullName evidence="3">Putative DsbA family dithiol-disulfide isomerase</fullName>
    </submittedName>
</protein>
<reference evidence="3 4" key="1">
    <citation type="submission" date="2018-10" db="EMBL/GenBank/DDBJ databases">
        <title>Sequencing the genomes of 1000 actinobacteria strains.</title>
        <authorList>
            <person name="Klenk H.-P."/>
        </authorList>
    </citation>
    <scope>NUCLEOTIDE SEQUENCE [LARGE SCALE GENOMIC DNA]</scope>
    <source>
        <strain evidence="3 4">DSM 44267</strain>
    </source>
</reference>
<dbReference type="InterPro" id="IPR001853">
    <property type="entry name" value="DSBA-like_thioredoxin_dom"/>
</dbReference>